<evidence type="ECO:0000256" key="1">
    <source>
        <dbReference type="SAM" id="Phobius"/>
    </source>
</evidence>
<keyword evidence="1" id="KW-1133">Transmembrane helix</keyword>
<protein>
    <submittedName>
        <fullName evidence="2">Uncharacterized protein</fullName>
    </submittedName>
</protein>
<feature type="transmembrane region" description="Helical" evidence="1">
    <location>
        <begin position="6"/>
        <end position="24"/>
    </location>
</feature>
<organism evidence="2">
    <name type="scientific">uncultured Caudovirales phage</name>
    <dbReference type="NCBI Taxonomy" id="2100421"/>
    <lineage>
        <taxon>Viruses</taxon>
        <taxon>Duplodnaviria</taxon>
        <taxon>Heunggongvirae</taxon>
        <taxon>Uroviricota</taxon>
        <taxon>Caudoviricetes</taxon>
        <taxon>Peduoviridae</taxon>
        <taxon>Maltschvirus</taxon>
        <taxon>Maltschvirus maltsch</taxon>
    </lineage>
</organism>
<proteinExistence type="predicted"/>
<reference evidence="2" key="1">
    <citation type="submission" date="2020-04" db="EMBL/GenBank/DDBJ databases">
        <authorList>
            <person name="Chiriac C."/>
            <person name="Salcher M."/>
            <person name="Ghai R."/>
            <person name="Kavagutti S V."/>
        </authorList>
    </citation>
    <scope>NUCLEOTIDE SEQUENCE</scope>
</reference>
<accession>A0A6J5PN80</accession>
<feature type="transmembrane region" description="Helical" evidence="1">
    <location>
        <begin position="31"/>
        <end position="50"/>
    </location>
</feature>
<sequence length="59" mass="6765">MIIILLFQFIAFVFFISYLFVAIIELKAKKISGLLCFANAMACLYLMHWIGETFQGALK</sequence>
<dbReference type="EMBL" id="LR796835">
    <property type="protein sequence ID" value="CAB4169044.1"/>
    <property type="molecule type" value="Genomic_DNA"/>
</dbReference>
<keyword evidence="1" id="KW-0472">Membrane</keyword>
<name>A0A6J5PN80_9CAUD</name>
<keyword evidence="1" id="KW-0812">Transmembrane</keyword>
<gene>
    <name evidence="2" type="ORF">UFOVP581_38</name>
</gene>
<evidence type="ECO:0000313" key="2">
    <source>
        <dbReference type="EMBL" id="CAB4169044.1"/>
    </source>
</evidence>